<feature type="compositionally biased region" description="Basic and acidic residues" evidence="1">
    <location>
        <begin position="226"/>
        <end position="244"/>
    </location>
</feature>
<dbReference type="EMBL" id="HG994585">
    <property type="protein sequence ID" value="CAF2978986.1"/>
    <property type="molecule type" value="Genomic_DNA"/>
</dbReference>
<dbReference type="AlphaFoldDB" id="A0A7R8D2S5"/>
<accession>A0A7R8D2S5</accession>
<evidence type="ECO:0000313" key="2">
    <source>
        <dbReference type="EMBL" id="CAF2978986.1"/>
    </source>
</evidence>
<reference evidence="2" key="1">
    <citation type="submission" date="2021-02" db="EMBL/GenBank/DDBJ databases">
        <authorList>
            <person name="Bekaert M."/>
        </authorList>
    </citation>
    <scope>NUCLEOTIDE SEQUENCE</scope>
    <source>
        <strain evidence="2">IoA-00</strain>
    </source>
</reference>
<keyword evidence="3" id="KW-1185">Reference proteome</keyword>
<proteinExistence type="predicted"/>
<protein>
    <submittedName>
        <fullName evidence="2">(salmon louse) hypothetical protein</fullName>
    </submittedName>
</protein>
<feature type="region of interest" description="Disordered" evidence="1">
    <location>
        <begin position="200"/>
        <end position="269"/>
    </location>
</feature>
<evidence type="ECO:0000256" key="1">
    <source>
        <dbReference type="SAM" id="MobiDB-lite"/>
    </source>
</evidence>
<name>A0A7R8D2S5_LEPSM</name>
<organism evidence="2 3">
    <name type="scientific">Lepeophtheirus salmonis</name>
    <name type="common">Salmon louse</name>
    <name type="synonym">Caligus salmonis</name>
    <dbReference type="NCBI Taxonomy" id="72036"/>
    <lineage>
        <taxon>Eukaryota</taxon>
        <taxon>Metazoa</taxon>
        <taxon>Ecdysozoa</taxon>
        <taxon>Arthropoda</taxon>
        <taxon>Crustacea</taxon>
        <taxon>Multicrustacea</taxon>
        <taxon>Hexanauplia</taxon>
        <taxon>Copepoda</taxon>
        <taxon>Siphonostomatoida</taxon>
        <taxon>Caligidae</taxon>
        <taxon>Lepeophtheirus</taxon>
    </lineage>
</organism>
<dbReference type="OrthoDB" id="6381026at2759"/>
<dbReference type="Proteomes" id="UP000675881">
    <property type="component" value="Chromosome 6"/>
</dbReference>
<evidence type="ECO:0000313" key="3">
    <source>
        <dbReference type="Proteomes" id="UP000675881"/>
    </source>
</evidence>
<sequence>MKSQMDAITETYDELHEKMHEIDKTRKNNLIFYGVKPDFYPEIPGQLEKQIHDIFRFNLGISRDIPFIKLSRMITGPEVRGCKPVLVNFLHWKDREEILRLSKLLKGTNIYVTEDLSRKMREQRNELNKYMRTVRSRSPQKKCVLRQDKLYIDNDVFIFDDEKNSVVPLISQRYSGPNRLYYNNMTQQVQSGMSMIRSASVHSVGSHADDKEHVSAGQRYASTESLDFRTDKVDLPREKPDLKVNGRATSPAVESPSKDSMPTIDENIK</sequence>
<gene>
    <name evidence="2" type="ORF">LSAA_11303</name>
</gene>